<dbReference type="InterPro" id="IPR011385">
    <property type="entry name" value="Site-sp_rcmbase"/>
</dbReference>
<comment type="subcellular location">
    <subcellularLocation>
        <location evidence="1">Membrane</location>
        <topology evidence="1">Multi-pass membrane protein</topology>
    </subcellularLocation>
</comment>
<dbReference type="Pfam" id="PF10136">
    <property type="entry name" value="SpecificRecomb"/>
    <property type="match status" value="1"/>
</dbReference>
<gene>
    <name evidence="6" type="ORF">NX773_12015</name>
</gene>
<keyword evidence="3 5" id="KW-1133">Transmembrane helix</keyword>
<evidence type="ECO:0000256" key="2">
    <source>
        <dbReference type="ARBA" id="ARBA00022692"/>
    </source>
</evidence>
<keyword evidence="4 5" id="KW-0472">Membrane</keyword>
<keyword evidence="7" id="KW-1185">Reference proteome</keyword>
<evidence type="ECO:0000256" key="1">
    <source>
        <dbReference type="ARBA" id="ARBA00004141"/>
    </source>
</evidence>
<feature type="transmembrane region" description="Helical" evidence="5">
    <location>
        <begin position="507"/>
        <end position="528"/>
    </location>
</feature>
<sequence length="696" mass="77328">MLSILERIDPHSDRIDLLVELADCLRPPRPSLHEQARQRVRTLTQLLKGNPDQAARLRAYLTTLLERRRHTSLYSEVGVLSNDGFFTELKRRIAYRFLPPALDDRYLSDSLEEVLRYDTDYRWIRAVPNADWLALFDVIAEAAPPEGGEPGRARYVTIMGLLDAIRTLSCRVCALGLEPRLVHAYREIEDLHSPFLMQNIEVNQYLDEYGRYLDETGEQPENARPVLVMLDQCEEVVSRVRKSALSGGTSIALTYLLVALTQSIDRLRKLLFLVDVSGQLPSAPTVDIEAVANDATPPWAPPASPRRAAAIALAHELIEAHTTKYHVTGLVADNIDLLARNVTENASRTGEHYIAERRADLRGMFRSSAGAGFVVGFMTMFKILLSYLKAAPLVEAVLYSLNYSLGFMLVHVLHWTIATKQPAMTAQRIAAELHSTDGRRIDVDCLAELINKVFRTQLVAVLGNIVTCFPTAFVLALGYPYLTGHELVTSEKAQHLIAEIDPIHSPALLYAATAGVWLFVSGLISGYYDNKALYTRMGQRVRQLHLLRRLLGPQRLARLAGYLEDNLGGLMGNFYFGVLMGFTATIGYLVGLPLDVRHVTFSSANFAIALVGLDFDVDPQTAALTVAGALLIGVVNLVVSFGLALWVALRARKIRFRHGLRLLRALGRRLRTAPIVFLIGPSDADLAQADHTKGRK</sequence>
<dbReference type="Proteomes" id="UP001205861">
    <property type="component" value="Unassembled WGS sequence"/>
</dbReference>
<name>A0ABT2BK52_9BURK</name>
<protein>
    <submittedName>
        <fullName evidence="6">Site-specific recombinase</fullName>
    </submittedName>
</protein>
<dbReference type="EMBL" id="JANUGV010000002">
    <property type="protein sequence ID" value="MCS0608890.1"/>
    <property type="molecule type" value="Genomic_DNA"/>
</dbReference>
<feature type="transmembrane region" description="Helical" evidence="5">
    <location>
        <begin position="622"/>
        <end position="649"/>
    </location>
</feature>
<feature type="transmembrane region" description="Helical" evidence="5">
    <location>
        <begin position="574"/>
        <end position="594"/>
    </location>
</feature>
<evidence type="ECO:0000313" key="6">
    <source>
        <dbReference type="EMBL" id="MCS0608890.1"/>
    </source>
</evidence>
<dbReference type="Gene3D" id="1.20.1080.10">
    <property type="entry name" value="Glycerol uptake facilitator protein"/>
    <property type="match status" value="1"/>
</dbReference>
<comment type="caution">
    <text evidence="6">The sequence shown here is derived from an EMBL/GenBank/DDBJ whole genome shotgun (WGS) entry which is preliminary data.</text>
</comment>
<evidence type="ECO:0000313" key="7">
    <source>
        <dbReference type="Proteomes" id="UP001205861"/>
    </source>
</evidence>
<dbReference type="PIRSF" id="PIRSF015380">
    <property type="entry name" value="Site-sp_rcmb"/>
    <property type="match status" value="1"/>
</dbReference>
<evidence type="ECO:0000256" key="5">
    <source>
        <dbReference type="SAM" id="Phobius"/>
    </source>
</evidence>
<dbReference type="RefSeq" id="WP_258856549.1">
    <property type="nucleotide sequence ID" value="NZ_JANUGV010000002.1"/>
</dbReference>
<reference evidence="6 7" key="1">
    <citation type="submission" date="2022-08" db="EMBL/GenBank/DDBJ databases">
        <title>Reclassification of Massilia species as members of the genera Telluria, Duganella, Pseudoduganella, Mokoshia gen. nov. and Zemynaea gen. nov. using orthogonal and non-orthogonal genome-based approaches.</title>
        <authorList>
            <person name="Bowman J.P."/>
        </authorList>
    </citation>
    <scope>NUCLEOTIDE SEQUENCE [LARGE SCALE GENOMIC DNA]</scope>
    <source>
        <strain evidence="6 7">JCM 31607</strain>
    </source>
</reference>
<feature type="transmembrane region" description="Helical" evidence="5">
    <location>
        <begin position="367"/>
        <end position="388"/>
    </location>
</feature>
<organism evidence="6 7">
    <name type="scientific">Massilia solisilvae</name>
    <dbReference type="NCBI Taxonomy" id="1811225"/>
    <lineage>
        <taxon>Bacteria</taxon>
        <taxon>Pseudomonadati</taxon>
        <taxon>Pseudomonadota</taxon>
        <taxon>Betaproteobacteria</taxon>
        <taxon>Burkholderiales</taxon>
        <taxon>Oxalobacteraceae</taxon>
        <taxon>Telluria group</taxon>
        <taxon>Massilia</taxon>
    </lineage>
</organism>
<evidence type="ECO:0000256" key="4">
    <source>
        <dbReference type="ARBA" id="ARBA00023136"/>
    </source>
</evidence>
<accession>A0ABT2BK52</accession>
<feature type="transmembrane region" description="Helical" evidence="5">
    <location>
        <begin position="400"/>
        <end position="418"/>
    </location>
</feature>
<feature type="transmembrane region" description="Helical" evidence="5">
    <location>
        <begin position="458"/>
        <end position="482"/>
    </location>
</feature>
<evidence type="ECO:0000256" key="3">
    <source>
        <dbReference type="ARBA" id="ARBA00022989"/>
    </source>
</evidence>
<proteinExistence type="predicted"/>
<dbReference type="InterPro" id="IPR023271">
    <property type="entry name" value="Aquaporin-like"/>
</dbReference>
<keyword evidence="2 5" id="KW-0812">Transmembrane</keyword>